<protein>
    <submittedName>
        <fullName evidence="9">Peptidase M14</fullName>
    </submittedName>
</protein>
<dbReference type="PANTHER" id="PTHR11705">
    <property type="entry name" value="PROTEASE FAMILY M14 CARBOXYPEPTIDASE A,B"/>
    <property type="match status" value="1"/>
</dbReference>
<dbReference type="GO" id="GO:0004181">
    <property type="term" value="F:metallocarboxypeptidase activity"/>
    <property type="evidence" value="ECO:0007669"/>
    <property type="project" value="InterPro"/>
</dbReference>
<evidence type="ECO:0000313" key="9">
    <source>
        <dbReference type="EMBL" id="HCY81133.1"/>
    </source>
</evidence>
<keyword evidence="4" id="KW-0378">Hydrolase</keyword>
<reference evidence="9 10" key="1">
    <citation type="journal article" date="2018" name="Nat. Biotechnol.">
        <title>A standardized bacterial taxonomy based on genome phylogeny substantially revises the tree of life.</title>
        <authorList>
            <person name="Parks D.H."/>
            <person name="Chuvochina M."/>
            <person name="Waite D.W."/>
            <person name="Rinke C."/>
            <person name="Skarshewski A."/>
            <person name="Chaumeil P.A."/>
            <person name="Hugenholtz P."/>
        </authorList>
    </citation>
    <scope>NUCLEOTIDE SEQUENCE [LARGE SCALE GENOMIC DNA]</scope>
    <source>
        <strain evidence="9">UBA10227</strain>
    </source>
</reference>
<feature type="domain" description="Peptidase M14" evidence="8">
    <location>
        <begin position="11"/>
        <end position="268"/>
    </location>
</feature>
<evidence type="ECO:0000259" key="8">
    <source>
        <dbReference type="PROSITE" id="PS52035"/>
    </source>
</evidence>
<evidence type="ECO:0000256" key="4">
    <source>
        <dbReference type="ARBA" id="ARBA00022801"/>
    </source>
</evidence>
<dbReference type="EMBL" id="DPRK01000098">
    <property type="protein sequence ID" value="HCY81133.1"/>
    <property type="molecule type" value="Genomic_DNA"/>
</dbReference>
<dbReference type="GO" id="GO:0005615">
    <property type="term" value="C:extracellular space"/>
    <property type="evidence" value="ECO:0007669"/>
    <property type="project" value="TreeGrafter"/>
</dbReference>
<dbReference type="GO" id="GO:0006508">
    <property type="term" value="P:proteolysis"/>
    <property type="evidence" value="ECO:0007669"/>
    <property type="project" value="UniProtKB-KW"/>
</dbReference>
<proteinExistence type="inferred from homology"/>
<evidence type="ECO:0000256" key="2">
    <source>
        <dbReference type="ARBA" id="ARBA00005988"/>
    </source>
</evidence>
<dbReference type="InterPro" id="IPR000834">
    <property type="entry name" value="Peptidase_M14"/>
</dbReference>
<keyword evidence="3" id="KW-0645">Protease</keyword>
<comment type="cofactor">
    <cofactor evidence="1">
        <name>Zn(2+)</name>
        <dbReference type="ChEBI" id="CHEBI:29105"/>
    </cofactor>
</comment>
<dbReference type="PROSITE" id="PS52035">
    <property type="entry name" value="PEPTIDASE_M14"/>
    <property type="match status" value="1"/>
</dbReference>
<sequence length="386" mass="43879">MTSSLLKSLFDLHKESSLENRYIHLEHITPLIENLKMSFQVDVIGHSVLGKPIHVIKIGTGPKKILMWSQMHGNESTTTKAVFDICNVFNDGSNSIIKHILETCTMFLVPMLNPDGSKLYTRHNANNVDLNRDAKNLSQPESRVLRDLFQTFKPDYCFNLHGQRTIFGAGNTANSATLSFLSPAQDQACSITETRKIAMEVIAATNKVLQEQIPNQIGRYDDTYNDNCVGDTFQTLNCPTILFEAGHFENDYQREITRFYMFQAILYSIYYISATRITGEGFEPYLNIPENFKNHFDVLIRQAKIIKHPEAQVVDVAIQYQEILKNNTIEFVAKVEKIGDLSTYFGHRELSAEGFELVLENGLNITEGLEVEYVIIDSVKYSIKLT</sequence>
<dbReference type="PANTHER" id="PTHR11705:SF143">
    <property type="entry name" value="SLL0236 PROTEIN"/>
    <property type="match status" value="1"/>
</dbReference>
<evidence type="ECO:0000256" key="6">
    <source>
        <dbReference type="ARBA" id="ARBA00023049"/>
    </source>
</evidence>
<dbReference type="Gene3D" id="3.40.630.10">
    <property type="entry name" value="Zn peptidases"/>
    <property type="match status" value="1"/>
</dbReference>
<evidence type="ECO:0000313" key="10">
    <source>
        <dbReference type="Proteomes" id="UP000263268"/>
    </source>
</evidence>
<feature type="active site" description="Proton donor/acceptor" evidence="7">
    <location>
        <position position="244"/>
    </location>
</feature>
<dbReference type="Proteomes" id="UP000263268">
    <property type="component" value="Unassembled WGS sequence"/>
</dbReference>
<evidence type="ECO:0000256" key="3">
    <source>
        <dbReference type="ARBA" id="ARBA00022670"/>
    </source>
</evidence>
<organism evidence="9 10">
    <name type="scientific">Xanthomarina gelatinilytica</name>
    <dbReference type="NCBI Taxonomy" id="1137281"/>
    <lineage>
        <taxon>Bacteria</taxon>
        <taxon>Pseudomonadati</taxon>
        <taxon>Bacteroidota</taxon>
        <taxon>Flavobacteriia</taxon>
        <taxon>Flavobacteriales</taxon>
        <taxon>Flavobacteriaceae</taxon>
        <taxon>Xanthomarina</taxon>
    </lineage>
</organism>
<dbReference type="SUPFAM" id="SSF53187">
    <property type="entry name" value="Zn-dependent exopeptidases"/>
    <property type="match status" value="1"/>
</dbReference>
<dbReference type="Pfam" id="PF00246">
    <property type="entry name" value="Peptidase_M14"/>
    <property type="match status" value="1"/>
</dbReference>
<gene>
    <name evidence="9" type="ORF">DHV22_05750</name>
</gene>
<evidence type="ECO:0000256" key="7">
    <source>
        <dbReference type="PROSITE-ProRule" id="PRU01379"/>
    </source>
</evidence>
<dbReference type="GO" id="GO:0008270">
    <property type="term" value="F:zinc ion binding"/>
    <property type="evidence" value="ECO:0007669"/>
    <property type="project" value="InterPro"/>
</dbReference>
<dbReference type="SMART" id="SM00631">
    <property type="entry name" value="Zn_pept"/>
    <property type="match status" value="1"/>
</dbReference>
<accession>A0A3D6BPM8</accession>
<evidence type="ECO:0000256" key="5">
    <source>
        <dbReference type="ARBA" id="ARBA00022833"/>
    </source>
</evidence>
<keyword evidence="6" id="KW-0482">Metalloprotease</keyword>
<dbReference type="AlphaFoldDB" id="A0A3D6BPM8"/>
<evidence type="ECO:0000256" key="1">
    <source>
        <dbReference type="ARBA" id="ARBA00001947"/>
    </source>
</evidence>
<name>A0A3D6BPM8_9FLAO</name>
<keyword evidence="5" id="KW-0862">Zinc</keyword>
<comment type="caution">
    <text evidence="9">The sequence shown here is derived from an EMBL/GenBank/DDBJ whole genome shotgun (WGS) entry which is preliminary data.</text>
</comment>
<comment type="similarity">
    <text evidence="2 7">Belongs to the peptidase M14 family.</text>
</comment>